<dbReference type="EMBL" id="CP064981">
    <property type="protein sequence ID" value="QQR92518.1"/>
    <property type="molecule type" value="Genomic_DNA"/>
</dbReference>
<organism evidence="1">
    <name type="scientific">Candidatus Iainarchaeum sp</name>
    <dbReference type="NCBI Taxonomy" id="3101447"/>
    <lineage>
        <taxon>Archaea</taxon>
        <taxon>Candidatus Iainarchaeota</taxon>
        <taxon>Candidatus Iainarchaeia</taxon>
        <taxon>Candidatus Iainarchaeales</taxon>
        <taxon>Candidatus Iainarchaeaceae</taxon>
        <taxon>Candidatus Iainarchaeum</taxon>
    </lineage>
</organism>
<protein>
    <submittedName>
        <fullName evidence="1">Uncharacterized protein</fullName>
    </submittedName>
</protein>
<gene>
    <name evidence="1" type="ORF">IPJ89_05220</name>
</gene>
<dbReference type="Gene3D" id="1.10.10.60">
    <property type="entry name" value="Homeodomain-like"/>
    <property type="match status" value="1"/>
</dbReference>
<proteinExistence type="predicted"/>
<reference evidence="1" key="1">
    <citation type="submission" date="2020-11" db="EMBL/GenBank/DDBJ databases">
        <title>Connecting structure to function with the recovery of over 1000 high-quality activated sludge metagenome-assembled genomes encoding full-length rRNA genes using long-read sequencing.</title>
        <authorList>
            <person name="Singleton C.M."/>
            <person name="Petriglieri F."/>
            <person name="Kristensen J.M."/>
            <person name="Kirkegaard R.H."/>
            <person name="Michaelsen T.Y."/>
            <person name="Andersen M.H."/>
            <person name="Karst S.M."/>
            <person name="Dueholm M.S."/>
            <person name="Nielsen P.H."/>
            <person name="Albertsen M."/>
        </authorList>
    </citation>
    <scope>NUCLEOTIDE SEQUENCE</scope>
    <source>
        <strain evidence="1">Fred_18-Q3-R57-64_BAT3C.431</strain>
    </source>
</reference>
<sequence length="136" mass="15443">MYFAIREKTPIASIPRELEQVHLVRPISGKKMKEILTHCSGLTSISASTSVQKRLLAKTKEMIQKKGIQLVHAHRAGRALNLDLQKIKEIADLKKDFLSMRQIAAKTGVPKSTIHYLLKKAKRHKIKKGKHVVYVQ</sequence>
<dbReference type="Proteomes" id="UP000596004">
    <property type="component" value="Chromosome"/>
</dbReference>
<name>A0A7T9DJK0_9ARCH</name>
<evidence type="ECO:0000313" key="1">
    <source>
        <dbReference type="EMBL" id="QQR92518.1"/>
    </source>
</evidence>
<accession>A0A7T9DJK0</accession>
<dbReference type="AlphaFoldDB" id="A0A7T9DJK0"/>